<dbReference type="EMBL" id="MHNN01000004">
    <property type="protein sequence ID" value="OGZ46920.1"/>
    <property type="molecule type" value="Genomic_DNA"/>
</dbReference>
<reference evidence="2 3" key="1">
    <citation type="journal article" date="2016" name="Nat. Commun.">
        <title>Thousands of microbial genomes shed light on interconnected biogeochemical processes in an aquifer system.</title>
        <authorList>
            <person name="Anantharaman K."/>
            <person name="Brown C.T."/>
            <person name="Hug L.A."/>
            <person name="Sharon I."/>
            <person name="Castelle C.J."/>
            <person name="Probst A.J."/>
            <person name="Thomas B.C."/>
            <person name="Singh A."/>
            <person name="Wilkins M.J."/>
            <person name="Karaoz U."/>
            <person name="Brodie E.L."/>
            <person name="Williams K.H."/>
            <person name="Hubbard S.S."/>
            <person name="Banfield J.F."/>
        </authorList>
    </citation>
    <scope>NUCLEOTIDE SEQUENCE [LARGE SCALE GENOMIC DNA]</scope>
</reference>
<protein>
    <submittedName>
        <fullName evidence="2">Uncharacterized protein</fullName>
    </submittedName>
</protein>
<organism evidence="2 3">
    <name type="scientific">Candidatus Ryanbacteria bacterium RIFCSPHIGHO2_02_FULL_45_13b</name>
    <dbReference type="NCBI Taxonomy" id="1802117"/>
    <lineage>
        <taxon>Bacteria</taxon>
        <taxon>Candidatus Ryaniibacteriota</taxon>
    </lineage>
</organism>
<proteinExistence type="predicted"/>
<dbReference type="Proteomes" id="UP000176576">
    <property type="component" value="Unassembled WGS sequence"/>
</dbReference>
<dbReference type="AlphaFoldDB" id="A0A1G2GA57"/>
<name>A0A1G2GA57_9BACT</name>
<sequence length="185" mass="21188">MGIESSFNKPLASNMEQEKKEDVLKVGDRIGVLRSSGDKEDDWTLSGFDEKSGEALVTKKEGEQTLTKKIRQIELYAINKPEGETRKFSAQEWLDLWNSTEVSHLRVGVNSVEKQMMWTPEEARKVLREKASKNAGGAQLRQGSKEEIILKLKNRIAFFGETDSESKELQFYEIPPEELKRKFGY</sequence>
<evidence type="ECO:0000313" key="2">
    <source>
        <dbReference type="EMBL" id="OGZ46920.1"/>
    </source>
</evidence>
<gene>
    <name evidence="2" type="ORF">A3J54_01780</name>
</gene>
<evidence type="ECO:0000256" key="1">
    <source>
        <dbReference type="SAM" id="MobiDB-lite"/>
    </source>
</evidence>
<evidence type="ECO:0000313" key="3">
    <source>
        <dbReference type="Proteomes" id="UP000176576"/>
    </source>
</evidence>
<feature type="region of interest" description="Disordered" evidence="1">
    <location>
        <begin position="1"/>
        <end position="20"/>
    </location>
</feature>
<comment type="caution">
    <text evidence="2">The sequence shown here is derived from an EMBL/GenBank/DDBJ whole genome shotgun (WGS) entry which is preliminary data.</text>
</comment>
<dbReference type="STRING" id="1802117.A3J54_01780"/>
<accession>A0A1G2GA57</accession>